<dbReference type="EMBL" id="CADEAL010003546">
    <property type="protein sequence ID" value="CAB1445060.1"/>
    <property type="molecule type" value="Genomic_DNA"/>
</dbReference>
<name>A0A9N7V907_PLEPL</name>
<evidence type="ECO:0000256" key="1">
    <source>
        <dbReference type="SAM" id="MobiDB-lite"/>
    </source>
</evidence>
<dbReference type="Proteomes" id="UP001153269">
    <property type="component" value="Unassembled WGS sequence"/>
</dbReference>
<accession>A0A9N7V907</accession>
<keyword evidence="3" id="KW-1185">Reference proteome</keyword>
<feature type="region of interest" description="Disordered" evidence="1">
    <location>
        <begin position="110"/>
        <end position="130"/>
    </location>
</feature>
<protein>
    <submittedName>
        <fullName evidence="2">Uncharacterized protein</fullName>
    </submittedName>
</protein>
<comment type="caution">
    <text evidence="2">The sequence shown here is derived from an EMBL/GenBank/DDBJ whole genome shotgun (WGS) entry which is preliminary data.</text>
</comment>
<dbReference type="AlphaFoldDB" id="A0A9N7V907"/>
<organism evidence="2 3">
    <name type="scientific">Pleuronectes platessa</name>
    <name type="common">European plaice</name>
    <dbReference type="NCBI Taxonomy" id="8262"/>
    <lineage>
        <taxon>Eukaryota</taxon>
        <taxon>Metazoa</taxon>
        <taxon>Chordata</taxon>
        <taxon>Craniata</taxon>
        <taxon>Vertebrata</taxon>
        <taxon>Euteleostomi</taxon>
        <taxon>Actinopterygii</taxon>
        <taxon>Neopterygii</taxon>
        <taxon>Teleostei</taxon>
        <taxon>Neoteleostei</taxon>
        <taxon>Acanthomorphata</taxon>
        <taxon>Carangaria</taxon>
        <taxon>Pleuronectiformes</taxon>
        <taxon>Pleuronectoidei</taxon>
        <taxon>Pleuronectidae</taxon>
        <taxon>Pleuronectes</taxon>
    </lineage>
</organism>
<gene>
    <name evidence="2" type="ORF">PLEPLA_LOCUS32790</name>
</gene>
<evidence type="ECO:0000313" key="2">
    <source>
        <dbReference type="EMBL" id="CAB1445060.1"/>
    </source>
</evidence>
<proteinExistence type="predicted"/>
<sequence length="178" mass="19752">MTVSMSASLSFFKVSTRQPPLIVLVKWRVAGESAALVLYNSISVNPTENTGRIAEETKREAIPDIGRRSRCSRSLMSLPPEHILTEISKHLMFHLEQNSTCRLVSAQLGGAETETRTGPEDAVASQVERRRRSPAPDLCMKLSPFAQVLNRFTLLLSELFLKIQSTLRKTPLSVSSSL</sequence>
<evidence type="ECO:0000313" key="3">
    <source>
        <dbReference type="Proteomes" id="UP001153269"/>
    </source>
</evidence>
<reference evidence="2" key="1">
    <citation type="submission" date="2020-03" db="EMBL/GenBank/DDBJ databases">
        <authorList>
            <person name="Weist P."/>
        </authorList>
    </citation>
    <scope>NUCLEOTIDE SEQUENCE</scope>
</reference>